<accession>A0A8H5TLM5</accession>
<evidence type="ECO:0000313" key="3">
    <source>
        <dbReference type="Proteomes" id="UP000572754"/>
    </source>
</evidence>
<organism evidence="2 3">
    <name type="scientific">Fusarium circinatum</name>
    <name type="common">Pitch canker fungus</name>
    <name type="synonym">Gibberella circinata</name>
    <dbReference type="NCBI Taxonomy" id="48490"/>
    <lineage>
        <taxon>Eukaryota</taxon>
        <taxon>Fungi</taxon>
        <taxon>Dikarya</taxon>
        <taxon>Ascomycota</taxon>
        <taxon>Pezizomycotina</taxon>
        <taxon>Sordariomycetes</taxon>
        <taxon>Hypocreomycetidae</taxon>
        <taxon>Hypocreales</taxon>
        <taxon>Nectriaceae</taxon>
        <taxon>Fusarium</taxon>
        <taxon>Fusarium fujikuroi species complex</taxon>
    </lineage>
</organism>
<dbReference type="AlphaFoldDB" id="A0A8H5TLM5"/>
<comment type="caution">
    <text evidence="2">The sequence shown here is derived from an EMBL/GenBank/DDBJ whole genome shotgun (WGS) entry which is preliminary data.</text>
</comment>
<feature type="compositionally biased region" description="Basic and acidic residues" evidence="1">
    <location>
        <begin position="48"/>
        <end position="63"/>
    </location>
</feature>
<proteinExistence type="predicted"/>
<evidence type="ECO:0000313" key="2">
    <source>
        <dbReference type="EMBL" id="KAF5671698.1"/>
    </source>
</evidence>
<sequence>MPTFQDTNSESRPPTVYTLRPGQVVSIPISDLIPDEEEENTQESVNGENKKHENHGQKEDRNKSSFKASIKAFLKRKQDQRKLRKVKNEQKKYVKAVRAYEKAIKAMDAPEQIAYLESVCREAGLIE</sequence>
<keyword evidence="3" id="KW-1185">Reference proteome</keyword>
<feature type="region of interest" description="Disordered" evidence="1">
    <location>
        <begin position="1"/>
        <end position="67"/>
    </location>
</feature>
<dbReference type="Proteomes" id="UP000572754">
    <property type="component" value="Unassembled WGS sequence"/>
</dbReference>
<name>A0A8H5TLM5_FUSCI</name>
<evidence type="ECO:0000256" key="1">
    <source>
        <dbReference type="SAM" id="MobiDB-lite"/>
    </source>
</evidence>
<protein>
    <submittedName>
        <fullName evidence="2">Uncharacterized protein</fullName>
    </submittedName>
</protein>
<dbReference type="EMBL" id="JAAQPE010000286">
    <property type="protein sequence ID" value="KAF5671698.1"/>
    <property type="molecule type" value="Genomic_DNA"/>
</dbReference>
<reference evidence="2 3" key="2">
    <citation type="submission" date="2020-05" db="EMBL/GenBank/DDBJ databases">
        <title>Identification and distribution of gene clusters putatively required for synthesis of sphingolipid metabolism inhibitors in phylogenetically diverse species of the filamentous fungus Fusarium.</title>
        <authorList>
            <person name="Kim H.-S."/>
            <person name="Busman M."/>
            <person name="Brown D.W."/>
            <person name="Divon H."/>
            <person name="Uhlig S."/>
            <person name="Proctor R.H."/>
        </authorList>
    </citation>
    <scope>NUCLEOTIDE SEQUENCE [LARGE SCALE GENOMIC DNA]</scope>
    <source>
        <strain evidence="2 3">NRRL 25331</strain>
    </source>
</reference>
<gene>
    <name evidence="2" type="ORF">FCIRC_8600</name>
</gene>
<reference evidence="3" key="1">
    <citation type="journal article" date="2020" name="BMC Genomics">
        <title>Correction to: Identification and distribution of gene clusters required for synthesis of sphingolipid metabolism inhibitors in diverse species of the filamentous fungus Fusarium.</title>
        <authorList>
            <person name="Kim H.S."/>
            <person name="Lohmar J.M."/>
            <person name="Busman M."/>
            <person name="Brown D.W."/>
            <person name="Naumann T.A."/>
            <person name="Divon H.H."/>
            <person name="Lysoe E."/>
            <person name="Uhlig S."/>
            <person name="Proctor R.H."/>
        </authorList>
    </citation>
    <scope>NUCLEOTIDE SEQUENCE [LARGE SCALE GENOMIC DNA]</scope>
    <source>
        <strain evidence="3">NRRL 25331</strain>
    </source>
</reference>
<feature type="compositionally biased region" description="Polar residues" evidence="1">
    <location>
        <begin position="1"/>
        <end position="12"/>
    </location>
</feature>